<organism evidence="12 13">
    <name type="scientific">Lactuca virosa</name>
    <dbReference type="NCBI Taxonomy" id="75947"/>
    <lineage>
        <taxon>Eukaryota</taxon>
        <taxon>Viridiplantae</taxon>
        <taxon>Streptophyta</taxon>
        <taxon>Embryophyta</taxon>
        <taxon>Tracheophyta</taxon>
        <taxon>Spermatophyta</taxon>
        <taxon>Magnoliopsida</taxon>
        <taxon>eudicotyledons</taxon>
        <taxon>Gunneridae</taxon>
        <taxon>Pentapetalae</taxon>
        <taxon>asterids</taxon>
        <taxon>campanulids</taxon>
        <taxon>Asterales</taxon>
        <taxon>Asteraceae</taxon>
        <taxon>Cichorioideae</taxon>
        <taxon>Cichorieae</taxon>
        <taxon>Lactucinae</taxon>
        <taxon>Lactuca</taxon>
    </lineage>
</organism>
<keyword evidence="4 10" id="KW-0547">Nucleotide-binding</keyword>
<evidence type="ECO:0000256" key="10">
    <source>
        <dbReference type="RuleBase" id="RU003651"/>
    </source>
</evidence>
<dbReference type="PROSITE" id="PS00674">
    <property type="entry name" value="AAA"/>
    <property type="match status" value="1"/>
</dbReference>
<dbReference type="AlphaFoldDB" id="A0AAU9MH76"/>
<dbReference type="PANTHER" id="PTHR23076:SF120">
    <property type="entry name" value="AAA+ ATPASE DOMAIN, ATPASE, AAA-TYPE, CORE"/>
    <property type="match status" value="1"/>
</dbReference>
<name>A0AAU9MH76_9ASTR</name>
<keyword evidence="2" id="KW-0645">Protease</keyword>
<dbReference type="EMBL" id="CAKMRJ010002223">
    <property type="protein sequence ID" value="CAH1425842.1"/>
    <property type="molecule type" value="Genomic_DNA"/>
</dbReference>
<evidence type="ECO:0000256" key="4">
    <source>
        <dbReference type="ARBA" id="ARBA00022741"/>
    </source>
</evidence>
<dbReference type="GO" id="GO:0004176">
    <property type="term" value="F:ATP-dependent peptidase activity"/>
    <property type="evidence" value="ECO:0007669"/>
    <property type="project" value="TreeGrafter"/>
</dbReference>
<reference evidence="12 13" key="1">
    <citation type="submission" date="2022-01" db="EMBL/GenBank/DDBJ databases">
        <authorList>
            <person name="Xiong W."/>
            <person name="Schranz E."/>
        </authorList>
    </citation>
    <scope>NUCLEOTIDE SEQUENCE [LARGE SCALE GENOMIC DNA]</scope>
</reference>
<evidence type="ECO:0000256" key="3">
    <source>
        <dbReference type="ARBA" id="ARBA00022692"/>
    </source>
</evidence>
<evidence type="ECO:0000256" key="2">
    <source>
        <dbReference type="ARBA" id="ARBA00022670"/>
    </source>
</evidence>
<dbReference type="Pfam" id="PF17862">
    <property type="entry name" value="AAA_lid_3"/>
    <property type="match status" value="1"/>
</dbReference>
<dbReference type="SUPFAM" id="SSF52540">
    <property type="entry name" value="P-loop containing nucleoside triphosphate hydrolases"/>
    <property type="match status" value="1"/>
</dbReference>
<evidence type="ECO:0000313" key="13">
    <source>
        <dbReference type="Proteomes" id="UP001157418"/>
    </source>
</evidence>
<dbReference type="GO" id="GO:0006508">
    <property type="term" value="P:proteolysis"/>
    <property type="evidence" value="ECO:0007669"/>
    <property type="project" value="UniProtKB-KW"/>
</dbReference>
<dbReference type="CDD" id="cd19501">
    <property type="entry name" value="RecA-like_FtsH"/>
    <property type="match status" value="1"/>
</dbReference>
<gene>
    <name evidence="12" type="ORF">LVIROSA_LOCUS12959</name>
</gene>
<keyword evidence="3" id="KW-0812">Transmembrane</keyword>
<keyword evidence="13" id="KW-1185">Reference proteome</keyword>
<dbReference type="InterPro" id="IPR003959">
    <property type="entry name" value="ATPase_AAA_core"/>
</dbReference>
<dbReference type="Gene3D" id="1.10.8.60">
    <property type="match status" value="1"/>
</dbReference>
<dbReference type="SMART" id="SM00382">
    <property type="entry name" value="AAA"/>
    <property type="match status" value="1"/>
</dbReference>
<comment type="caution">
    <text evidence="12">The sequence shown here is derived from an EMBL/GenBank/DDBJ whole genome shotgun (WGS) entry which is preliminary data.</text>
</comment>
<keyword evidence="5" id="KW-0378">Hydrolase</keyword>
<evidence type="ECO:0000259" key="11">
    <source>
        <dbReference type="SMART" id="SM00382"/>
    </source>
</evidence>
<dbReference type="InterPro" id="IPR041569">
    <property type="entry name" value="AAA_lid_3"/>
</dbReference>
<comment type="similarity">
    <text evidence="10">Belongs to the AAA ATPase family.</text>
</comment>
<dbReference type="Gene3D" id="3.40.50.300">
    <property type="entry name" value="P-loop containing nucleotide triphosphate hydrolases"/>
    <property type="match status" value="1"/>
</dbReference>
<sequence length="481" mass="52580">MATLLLNHPMMIAQIPKAPMTMANLFLNAAQTTKPSMATTANLLLTPPLLLIPPLMIIALKSTQQPPLFKNSFLNTSRSKKSFSYTPPTSSSTRPLSLRLSSNNAAVPISPVLKKDHKGFGGNMSCADFWGPLSGWDDVVQMDKKFVCGWAAKEDSTVAGTEDDFAPTLLRIWHSWYYLQSWKNFGKRKDRNPSKKQCVTFNDVEGVDSAKAELLEIVSCIKGDSKYMKLGAKLPRGVLLAGPPGTGKTLLARAVAGEADVTFFSMSASEFVEIFVGNGAARVRNLFNDARKRSPSIIFIDEIDDVGGQRGTSFNSERDQTLNQLLTEMDGFEKGATVVVIAATNRPELLDSALIRPGRFSRKVVVGKPDEDGRTNFFSLYLQKVPMGKEDKRVICDLVASRTPGLVGADLENIANEAVMLAARRGGDFVTKEDVLQALGRATTKICNDDTTSEAQSPYLFGQMALESVHAGGYRFRTNHL</sequence>
<evidence type="ECO:0000256" key="7">
    <source>
        <dbReference type="ARBA" id="ARBA00022946"/>
    </source>
</evidence>
<evidence type="ECO:0000256" key="1">
    <source>
        <dbReference type="ARBA" id="ARBA00004141"/>
    </source>
</evidence>
<dbReference type="FunFam" id="3.40.50.300:FF:000277">
    <property type="entry name" value="ATP-dependent zinc metalloprotease FtsH"/>
    <property type="match status" value="1"/>
</dbReference>
<keyword evidence="6 10" id="KW-0067">ATP-binding</keyword>
<accession>A0AAU9MH76</accession>
<evidence type="ECO:0000256" key="6">
    <source>
        <dbReference type="ARBA" id="ARBA00022840"/>
    </source>
</evidence>
<dbReference type="GO" id="GO:0009535">
    <property type="term" value="C:chloroplast thylakoid membrane"/>
    <property type="evidence" value="ECO:0007669"/>
    <property type="project" value="TreeGrafter"/>
</dbReference>
<protein>
    <recommendedName>
        <fullName evidence="11">AAA+ ATPase domain-containing protein</fullName>
    </recommendedName>
</protein>
<keyword evidence="7" id="KW-0809">Transit peptide</keyword>
<dbReference type="InterPro" id="IPR027417">
    <property type="entry name" value="P-loop_NTPase"/>
</dbReference>
<feature type="domain" description="AAA+ ATPase" evidence="11">
    <location>
        <begin position="234"/>
        <end position="370"/>
    </location>
</feature>
<keyword evidence="9" id="KW-0472">Membrane</keyword>
<evidence type="ECO:0000256" key="5">
    <source>
        <dbReference type="ARBA" id="ARBA00022801"/>
    </source>
</evidence>
<evidence type="ECO:0000313" key="12">
    <source>
        <dbReference type="EMBL" id="CAH1425842.1"/>
    </source>
</evidence>
<keyword evidence="8" id="KW-1133">Transmembrane helix</keyword>
<dbReference type="GO" id="GO:0016887">
    <property type="term" value="F:ATP hydrolysis activity"/>
    <property type="evidence" value="ECO:0007669"/>
    <property type="project" value="InterPro"/>
</dbReference>
<evidence type="ECO:0000256" key="8">
    <source>
        <dbReference type="ARBA" id="ARBA00022989"/>
    </source>
</evidence>
<comment type="subcellular location">
    <subcellularLocation>
        <location evidence="1">Membrane</location>
        <topology evidence="1">Multi-pass membrane protein</topology>
    </subcellularLocation>
</comment>
<dbReference type="Proteomes" id="UP001157418">
    <property type="component" value="Unassembled WGS sequence"/>
</dbReference>
<dbReference type="InterPro" id="IPR003960">
    <property type="entry name" value="ATPase_AAA_CS"/>
</dbReference>
<dbReference type="GO" id="GO:0005524">
    <property type="term" value="F:ATP binding"/>
    <property type="evidence" value="ECO:0007669"/>
    <property type="project" value="UniProtKB-KW"/>
</dbReference>
<dbReference type="Pfam" id="PF00004">
    <property type="entry name" value="AAA"/>
    <property type="match status" value="1"/>
</dbReference>
<proteinExistence type="inferred from homology"/>
<dbReference type="PANTHER" id="PTHR23076">
    <property type="entry name" value="METALLOPROTEASE M41 FTSH"/>
    <property type="match status" value="1"/>
</dbReference>
<evidence type="ECO:0000256" key="9">
    <source>
        <dbReference type="ARBA" id="ARBA00023136"/>
    </source>
</evidence>
<dbReference type="InterPro" id="IPR003593">
    <property type="entry name" value="AAA+_ATPase"/>
</dbReference>